<evidence type="ECO:0000313" key="2">
    <source>
        <dbReference type="Proteomes" id="UP000054538"/>
    </source>
</evidence>
<dbReference type="Proteomes" id="UP000054538">
    <property type="component" value="Unassembled WGS sequence"/>
</dbReference>
<dbReference type="HOGENOM" id="CLU_2306970_0_0_1"/>
<keyword evidence="2" id="KW-1185">Reference proteome</keyword>
<proteinExistence type="predicted"/>
<gene>
    <name evidence="1" type="ORF">PAXRUDRAFT_836300</name>
</gene>
<reference evidence="1 2" key="1">
    <citation type="submission" date="2014-04" db="EMBL/GenBank/DDBJ databases">
        <authorList>
            <consortium name="DOE Joint Genome Institute"/>
            <person name="Kuo A."/>
            <person name="Kohler A."/>
            <person name="Jargeat P."/>
            <person name="Nagy L.G."/>
            <person name="Floudas D."/>
            <person name="Copeland A."/>
            <person name="Barry K.W."/>
            <person name="Cichocki N."/>
            <person name="Veneault-Fourrey C."/>
            <person name="LaButti K."/>
            <person name="Lindquist E.A."/>
            <person name="Lipzen A."/>
            <person name="Lundell T."/>
            <person name="Morin E."/>
            <person name="Murat C."/>
            <person name="Sun H."/>
            <person name="Tunlid A."/>
            <person name="Henrissat B."/>
            <person name="Grigoriev I.V."/>
            <person name="Hibbett D.S."/>
            <person name="Martin F."/>
            <person name="Nordberg H.P."/>
            <person name="Cantor M.N."/>
            <person name="Hua S.X."/>
        </authorList>
    </citation>
    <scope>NUCLEOTIDE SEQUENCE [LARGE SCALE GENOMIC DNA]</scope>
    <source>
        <strain evidence="1 2">Ve08.2h10</strain>
    </source>
</reference>
<protein>
    <submittedName>
        <fullName evidence="1">Uncharacterized protein</fullName>
    </submittedName>
</protein>
<evidence type="ECO:0000313" key="1">
    <source>
        <dbReference type="EMBL" id="KIK73269.1"/>
    </source>
</evidence>
<name>A0A0D0D0B7_9AGAM</name>
<dbReference type="EMBL" id="KN829928">
    <property type="protein sequence ID" value="KIK73269.1"/>
    <property type="molecule type" value="Genomic_DNA"/>
</dbReference>
<organism evidence="1 2">
    <name type="scientific">Paxillus rubicundulus Ve08.2h10</name>
    <dbReference type="NCBI Taxonomy" id="930991"/>
    <lineage>
        <taxon>Eukaryota</taxon>
        <taxon>Fungi</taxon>
        <taxon>Dikarya</taxon>
        <taxon>Basidiomycota</taxon>
        <taxon>Agaricomycotina</taxon>
        <taxon>Agaricomycetes</taxon>
        <taxon>Agaricomycetidae</taxon>
        <taxon>Boletales</taxon>
        <taxon>Paxilineae</taxon>
        <taxon>Paxillaceae</taxon>
        <taxon>Paxillus</taxon>
    </lineage>
</organism>
<sequence>MHARGTCAVFRPQSPVVLPQNPILKSQSITPQPERTPCVFGRKGWQRPPDGPTHALLFNGLWRSSKPSNDQNLIAIPGRMRACSVHDLDIWEDLLVLTLS</sequence>
<dbReference type="InParanoid" id="A0A0D0D0B7"/>
<accession>A0A0D0D0B7</accession>
<dbReference type="AlphaFoldDB" id="A0A0D0D0B7"/>
<reference evidence="2" key="2">
    <citation type="submission" date="2015-01" db="EMBL/GenBank/DDBJ databases">
        <title>Evolutionary Origins and Diversification of the Mycorrhizal Mutualists.</title>
        <authorList>
            <consortium name="DOE Joint Genome Institute"/>
            <consortium name="Mycorrhizal Genomics Consortium"/>
            <person name="Kohler A."/>
            <person name="Kuo A."/>
            <person name="Nagy L.G."/>
            <person name="Floudas D."/>
            <person name="Copeland A."/>
            <person name="Barry K.W."/>
            <person name="Cichocki N."/>
            <person name="Veneault-Fourrey C."/>
            <person name="LaButti K."/>
            <person name="Lindquist E.A."/>
            <person name="Lipzen A."/>
            <person name="Lundell T."/>
            <person name="Morin E."/>
            <person name="Murat C."/>
            <person name="Riley R."/>
            <person name="Ohm R."/>
            <person name="Sun H."/>
            <person name="Tunlid A."/>
            <person name="Henrissat B."/>
            <person name="Grigoriev I.V."/>
            <person name="Hibbett D.S."/>
            <person name="Martin F."/>
        </authorList>
    </citation>
    <scope>NUCLEOTIDE SEQUENCE [LARGE SCALE GENOMIC DNA]</scope>
    <source>
        <strain evidence="2">Ve08.2h10</strain>
    </source>
</reference>